<reference evidence="2 3" key="1">
    <citation type="submission" date="2017-11" db="EMBL/GenBank/DDBJ databases">
        <title>De-novo sequencing of pomegranate (Punica granatum L.) genome.</title>
        <authorList>
            <person name="Akparov Z."/>
            <person name="Amiraslanov A."/>
            <person name="Hajiyeva S."/>
            <person name="Abbasov M."/>
            <person name="Kaur K."/>
            <person name="Hamwieh A."/>
            <person name="Solovyev V."/>
            <person name="Salamov A."/>
            <person name="Braich B."/>
            <person name="Kosarev P."/>
            <person name="Mahmoud A."/>
            <person name="Hajiyev E."/>
            <person name="Babayeva S."/>
            <person name="Izzatullayeva V."/>
            <person name="Mammadov A."/>
            <person name="Mammadov A."/>
            <person name="Sharifova S."/>
            <person name="Ojaghi J."/>
            <person name="Eynullazada K."/>
            <person name="Bayramov B."/>
            <person name="Abdulazimova A."/>
            <person name="Shahmuradov I."/>
        </authorList>
    </citation>
    <scope>NUCLEOTIDE SEQUENCE [LARGE SCALE GENOMIC DNA]</scope>
    <source>
        <strain evidence="3">cv. AG2017</strain>
        <tissue evidence="2">Leaf</tissue>
    </source>
</reference>
<dbReference type="AlphaFoldDB" id="A0A2I0JUV5"/>
<feature type="compositionally biased region" description="Polar residues" evidence="1">
    <location>
        <begin position="18"/>
        <end position="44"/>
    </location>
</feature>
<feature type="region of interest" description="Disordered" evidence="1">
    <location>
        <begin position="88"/>
        <end position="173"/>
    </location>
</feature>
<dbReference type="Proteomes" id="UP000233551">
    <property type="component" value="Unassembled WGS sequence"/>
</dbReference>
<gene>
    <name evidence="2" type="ORF">CRG98_019502</name>
</gene>
<evidence type="ECO:0000256" key="1">
    <source>
        <dbReference type="SAM" id="MobiDB-lite"/>
    </source>
</evidence>
<organism evidence="2 3">
    <name type="scientific">Punica granatum</name>
    <name type="common">Pomegranate</name>
    <dbReference type="NCBI Taxonomy" id="22663"/>
    <lineage>
        <taxon>Eukaryota</taxon>
        <taxon>Viridiplantae</taxon>
        <taxon>Streptophyta</taxon>
        <taxon>Embryophyta</taxon>
        <taxon>Tracheophyta</taxon>
        <taxon>Spermatophyta</taxon>
        <taxon>Magnoliopsida</taxon>
        <taxon>eudicotyledons</taxon>
        <taxon>Gunneridae</taxon>
        <taxon>Pentapetalae</taxon>
        <taxon>rosids</taxon>
        <taxon>malvids</taxon>
        <taxon>Myrtales</taxon>
        <taxon>Lythraceae</taxon>
        <taxon>Punica</taxon>
    </lineage>
</organism>
<evidence type="ECO:0000313" key="3">
    <source>
        <dbReference type="Proteomes" id="UP000233551"/>
    </source>
</evidence>
<feature type="region of interest" description="Disordered" evidence="1">
    <location>
        <begin position="18"/>
        <end position="58"/>
    </location>
</feature>
<feature type="region of interest" description="Disordered" evidence="1">
    <location>
        <begin position="212"/>
        <end position="233"/>
    </location>
</feature>
<name>A0A2I0JUV5_PUNGR</name>
<accession>A0A2I0JUV5</accession>
<feature type="compositionally biased region" description="Polar residues" evidence="1">
    <location>
        <begin position="103"/>
        <end position="173"/>
    </location>
</feature>
<sequence length="431" mass="47475">MGNDQFVYSNTIPDRLSCTTQLSKADSPSSTAGDQARNPSSSRKPTPIGGGKRKGVQQTQELRQTLIPCLKGYVGALKARVLHRKTPVTQQSTTIPVGPASDGATSNRLGSKSPSGETGAFPSSNRFTGETSYQQEQQPIDPTAGSASGRSNTLPSQGQSTDEATSLLQQRQSTADQHLWDSISLMRMEPQGASPPDGLMSASYDKIAISNSSERPSRRHLAPSSDKSVSINGPKPTLSRSRAILDDRIFLLLWVWTPTFYCFGFGHLHLPLWVWTPTFTALGLDTHIYCFGFGHPPFTALDLDTHLLPLWVWTPTFTALGLDTHLYRFGFGHPHLPLWVWTPTFTALGLDTHLYRFGFGHPHFTTLGLDTHLLMLWALRQQPSSHHWPSPALRPNSASVQQRLYSAQPEFQRQPSCVGPIQRTLAQFGPI</sequence>
<keyword evidence="3" id="KW-1185">Reference proteome</keyword>
<proteinExistence type="predicted"/>
<evidence type="ECO:0000313" key="2">
    <source>
        <dbReference type="EMBL" id="PKI60094.1"/>
    </source>
</evidence>
<protein>
    <submittedName>
        <fullName evidence="2">Uncharacterized protein</fullName>
    </submittedName>
</protein>
<comment type="caution">
    <text evidence="2">The sequence shown here is derived from an EMBL/GenBank/DDBJ whole genome shotgun (WGS) entry which is preliminary data.</text>
</comment>
<dbReference type="EMBL" id="PGOL01001190">
    <property type="protein sequence ID" value="PKI60094.1"/>
    <property type="molecule type" value="Genomic_DNA"/>
</dbReference>